<feature type="region of interest" description="Disordered" evidence="9">
    <location>
        <begin position="2058"/>
        <end position="2077"/>
    </location>
</feature>
<feature type="compositionally biased region" description="Basic residues" evidence="9">
    <location>
        <begin position="924"/>
        <end position="936"/>
    </location>
</feature>
<feature type="region of interest" description="Disordered" evidence="9">
    <location>
        <begin position="1744"/>
        <end position="1785"/>
    </location>
</feature>
<feature type="region of interest" description="Disordered" evidence="9">
    <location>
        <begin position="1454"/>
        <end position="1473"/>
    </location>
</feature>
<keyword evidence="6" id="KW-0433">Leucine-rich repeat</keyword>
<feature type="region of interest" description="Disordered" evidence="9">
    <location>
        <begin position="753"/>
        <end position="776"/>
    </location>
</feature>
<dbReference type="EMBL" id="JARGEI010000020">
    <property type="protein sequence ID" value="KAJ8713404.1"/>
    <property type="molecule type" value="Genomic_DNA"/>
</dbReference>
<feature type="compositionally biased region" description="Low complexity" evidence="9">
    <location>
        <begin position="1296"/>
        <end position="1319"/>
    </location>
</feature>
<dbReference type="InterPro" id="IPR031943">
    <property type="entry name" value="CARMIL_C"/>
</dbReference>
<evidence type="ECO:0000256" key="7">
    <source>
        <dbReference type="ARBA" id="ARBA00022737"/>
    </source>
</evidence>
<dbReference type="PANTHER" id="PTHR24112:SF66">
    <property type="entry name" value="LEUCINE-RICH REPEAT, ISOFORM F"/>
    <property type="match status" value="1"/>
</dbReference>
<feature type="compositionally biased region" description="Basic residues" evidence="9">
    <location>
        <begin position="758"/>
        <end position="770"/>
    </location>
</feature>
<reference evidence="12" key="1">
    <citation type="submission" date="2023-03" db="EMBL/GenBank/DDBJ databases">
        <title>Chromosome-level genomes of two armyworms, Mythimna separata and Mythimna loreyi, provide insights into the biosynthesis and reception of sex pheromones.</title>
        <authorList>
            <person name="Zhao H."/>
        </authorList>
    </citation>
    <scope>NUCLEOTIDE SEQUENCE</scope>
    <source>
        <strain evidence="12">BeijingLab</strain>
        <tissue evidence="12">Pupa</tissue>
    </source>
</reference>
<dbReference type="InterPro" id="IPR041245">
    <property type="entry name" value="CARMIL_PH"/>
</dbReference>
<feature type="region of interest" description="Disordered" evidence="9">
    <location>
        <begin position="1338"/>
        <end position="1357"/>
    </location>
</feature>
<feature type="compositionally biased region" description="Basic residues" evidence="9">
    <location>
        <begin position="675"/>
        <end position="687"/>
    </location>
</feature>
<feature type="compositionally biased region" description="Low complexity" evidence="9">
    <location>
        <begin position="2058"/>
        <end position="2073"/>
    </location>
</feature>
<dbReference type="SMART" id="SM00368">
    <property type="entry name" value="LRR_RI"/>
    <property type="match status" value="5"/>
</dbReference>
<feature type="region of interest" description="Disordered" evidence="9">
    <location>
        <begin position="2034"/>
        <end position="2053"/>
    </location>
</feature>
<dbReference type="InterPro" id="IPR051279">
    <property type="entry name" value="PP1-Reg/Actin-Interact_Protein"/>
</dbReference>
<dbReference type="Proteomes" id="UP001231518">
    <property type="component" value="Chromosome 4"/>
</dbReference>
<feature type="region of interest" description="Disordered" evidence="9">
    <location>
        <begin position="1802"/>
        <end position="1821"/>
    </location>
</feature>
<evidence type="ECO:0000313" key="12">
    <source>
        <dbReference type="EMBL" id="KAJ8713404.1"/>
    </source>
</evidence>
<dbReference type="GO" id="GO:0030027">
    <property type="term" value="C:lamellipodium"/>
    <property type="evidence" value="ECO:0007669"/>
    <property type="project" value="TreeGrafter"/>
</dbReference>
<comment type="subcellular location">
    <subcellularLocation>
        <location evidence="1">Cell membrane</location>
    </subcellularLocation>
    <subcellularLocation>
        <location evidence="2">Cytoplasm</location>
    </subcellularLocation>
</comment>
<feature type="region of interest" description="Disordered" evidence="9">
    <location>
        <begin position="670"/>
        <end position="693"/>
    </location>
</feature>
<feature type="region of interest" description="Disordered" evidence="9">
    <location>
        <begin position="1279"/>
        <end position="1322"/>
    </location>
</feature>
<feature type="domain" description="CARMIL pleckstrin homology" evidence="11">
    <location>
        <begin position="27"/>
        <end position="123"/>
    </location>
</feature>
<feature type="region of interest" description="Disordered" evidence="9">
    <location>
        <begin position="1860"/>
        <end position="1879"/>
    </location>
</feature>
<evidence type="ECO:0000256" key="1">
    <source>
        <dbReference type="ARBA" id="ARBA00004236"/>
    </source>
</evidence>
<evidence type="ECO:0000256" key="2">
    <source>
        <dbReference type="ARBA" id="ARBA00004496"/>
    </source>
</evidence>
<feature type="region of interest" description="Disordered" evidence="9">
    <location>
        <begin position="1686"/>
        <end position="1705"/>
    </location>
</feature>
<keyword evidence="4" id="KW-1003">Cell membrane</keyword>
<evidence type="ECO:0000256" key="4">
    <source>
        <dbReference type="ARBA" id="ARBA00022475"/>
    </source>
</evidence>
<evidence type="ECO:0000256" key="6">
    <source>
        <dbReference type="ARBA" id="ARBA00022614"/>
    </source>
</evidence>
<feature type="domain" description="CARMIL C-terminal" evidence="10">
    <location>
        <begin position="1160"/>
        <end position="1235"/>
    </location>
</feature>
<evidence type="ECO:0000256" key="3">
    <source>
        <dbReference type="ARBA" id="ARBA00007298"/>
    </source>
</evidence>
<feature type="region of interest" description="Disordered" evidence="9">
    <location>
        <begin position="836"/>
        <end position="859"/>
    </location>
</feature>
<comment type="caution">
    <text evidence="12">The sequence shown here is derived from an EMBL/GenBank/DDBJ whole genome shotgun (WGS) entry which is preliminary data.</text>
</comment>
<dbReference type="GO" id="GO:0005886">
    <property type="term" value="C:plasma membrane"/>
    <property type="evidence" value="ECO:0007669"/>
    <property type="project" value="UniProtKB-SubCell"/>
</dbReference>
<evidence type="ECO:0000256" key="5">
    <source>
        <dbReference type="ARBA" id="ARBA00022490"/>
    </source>
</evidence>
<protein>
    <recommendedName>
        <fullName evidence="14">F-actin-uncapping protein LRRC16A</fullName>
    </recommendedName>
</protein>
<feature type="compositionally biased region" description="Basic residues" evidence="9">
    <location>
        <begin position="841"/>
        <end position="853"/>
    </location>
</feature>
<feature type="region of interest" description="Disordered" evidence="9">
    <location>
        <begin position="1246"/>
        <end position="1266"/>
    </location>
</feature>
<dbReference type="GO" id="GO:0016477">
    <property type="term" value="P:cell migration"/>
    <property type="evidence" value="ECO:0007669"/>
    <property type="project" value="TreeGrafter"/>
</dbReference>
<dbReference type="GO" id="GO:0034315">
    <property type="term" value="P:regulation of Arp2/3 complex-mediated actin nucleation"/>
    <property type="evidence" value="ECO:0007669"/>
    <property type="project" value="TreeGrafter"/>
</dbReference>
<feature type="compositionally biased region" description="Low complexity" evidence="9">
    <location>
        <begin position="1760"/>
        <end position="1783"/>
    </location>
</feature>
<evidence type="ECO:0000256" key="8">
    <source>
        <dbReference type="ARBA" id="ARBA00023136"/>
    </source>
</evidence>
<accession>A0AAD8DQ89</accession>
<feature type="region of interest" description="Disordered" evidence="9">
    <location>
        <begin position="919"/>
        <end position="941"/>
    </location>
</feature>
<comment type="similarity">
    <text evidence="3">Belongs to the CARMIL family.</text>
</comment>
<keyword evidence="13" id="KW-1185">Reference proteome</keyword>
<evidence type="ECO:0000259" key="10">
    <source>
        <dbReference type="Pfam" id="PF16000"/>
    </source>
</evidence>
<keyword evidence="7" id="KW-0677">Repeat</keyword>
<evidence type="ECO:0000313" key="13">
    <source>
        <dbReference type="Proteomes" id="UP001231518"/>
    </source>
</evidence>
<organism evidence="12 13">
    <name type="scientific">Mythimna separata</name>
    <name type="common">Oriental armyworm</name>
    <name type="synonym">Pseudaletia separata</name>
    <dbReference type="NCBI Taxonomy" id="271217"/>
    <lineage>
        <taxon>Eukaryota</taxon>
        <taxon>Metazoa</taxon>
        <taxon>Ecdysozoa</taxon>
        <taxon>Arthropoda</taxon>
        <taxon>Hexapoda</taxon>
        <taxon>Insecta</taxon>
        <taxon>Pterygota</taxon>
        <taxon>Neoptera</taxon>
        <taxon>Endopterygota</taxon>
        <taxon>Lepidoptera</taxon>
        <taxon>Glossata</taxon>
        <taxon>Ditrysia</taxon>
        <taxon>Noctuoidea</taxon>
        <taxon>Noctuidae</taxon>
        <taxon>Noctuinae</taxon>
        <taxon>Hadenini</taxon>
        <taxon>Mythimna</taxon>
    </lineage>
</organism>
<keyword evidence="5" id="KW-0963">Cytoplasm</keyword>
<evidence type="ECO:0000259" key="11">
    <source>
        <dbReference type="Pfam" id="PF17888"/>
    </source>
</evidence>
<feature type="region of interest" description="Disordered" evidence="9">
    <location>
        <begin position="1191"/>
        <end position="1211"/>
    </location>
</feature>
<dbReference type="Gene3D" id="2.30.29.30">
    <property type="entry name" value="Pleckstrin-homology domain (PH domain)/Phosphotyrosine-binding domain (PTB)"/>
    <property type="match status" value="1"/>
</dbReference>
<dbReference type="Pfam" id="PF16000">
    <property type="entry name" value="CARMIL_C"/>
    <property type="match status" value="1"/>
</dbReference>
<sequence>MSTKSHISTELSDSISNVLGKNVKILYKSLIRMESRGDKVDNKVLIVTAYRIFITTAKIPTRVDNGFHLMEIEALDSKKANHLSITLIHEHKPVSILIGEEGTAEGVLNVLHAIVAAFDDLFPNVAVVDIISKVNLPYPVPQVSGTRKHSTCGDFSNQYAAMCDLCQTPFRAEVAWDIDTIYLAHDIRMLHLKDFDHLDQRDLIPLVMALQHNTWFNGVCGDGVRAHGEAWESVCRVVRSARPPPARLSWRAAALRHDHAARLGHALTRARHAPAMHTVDFSQNHIEDKGAISILSGLANNPDGLRHIALSQCGLTGKTVMHLATMLNDNPCHLSTLSHLDLSYNNLKDDVHNLYNFLAQPNVLTYLNLTNTETTLENMWGALLRGCAARLATLSVARNPWSAARRARDPPPSFRQFFTACLALTELDFSYCKMPPDALKSLLLGLACNESATGVQLNLSGVLSSSQAAHVLESCIHGVRCLQSLDLSDNSMEFELSGIVRAIGKNHSITHLSLSKLTGKRSYAPPLIQALVHVLQEPDTALTSLDLSDCKLKGDLYGLLNALGGARRLRTLDVGGNLAGDAGARLLAKALQCNCTLQTLYIDRNAFSLQGLTDIATALRRSVSVRRVEFPGCDAAAGGRGASERVATLWRDLHERDGTASLGERAARGVPGLRRGGRRTRRQRARRHAVEGPARTDIATALRRSLSVRRVEFPGCDAAAGGRGASERVATLWRDLHERDGTASLGERAARGVPGLRRGGRRTRRQRARRHAVEGPARTDIATALRRSVSVRRVEFPGCDAAAGGRGASERVATLWRDLHERDGTASLGERAARGVPGLRRGGRRTRRQRARRHAVEGPARTDIATALRRSVSVRRVEFPGCDAAAGGRGASERVATLWRDLHERDGTASLGERAARGVPGLRRGGRRTRRQRARRHAVEGPARTDIATALRRSVSVRRVEFPGCDAAAGGRGASERVATLWRDLHERLASNCSPAQTHTLRAMALERAWAGGEAAAALAAHAAAALPPPPLPAALERAAAAAHHLLHQYLQRCGEVFAAMGGSGASGELVTLQAVRDAMAPCSTTLQDLLNQAVESLALLACENVDHIDSEPMPSADGDIPDLLTPISHSGATPLGCRRRERGCRRVRPKSVAEQQCSSNDMLSLPPLHAEAADALAELPAHTLRHLVKGRPRRAKTRAPTRPITDQSQDIDEGLEEFWRTCRTPPGSEEASLSARTPLTSRSLHSLSSLASPSPLRHSPTLQRDDTMYVTNMYYNTSTCRTPPRSEEASLSARTPLTSRSLHSLSSLASPSPLRHSPTLQRDDTMYVTNMYYNTSTCRTPPGSEEASLSARTPLTSRSLHSLSSLASPSPLRHSPTLQRDDTMYVTNMYYNTSTCRTPPGSEEASLSARTPLTSRSLHSLSSLASPSPLRHSPTLQRDDTMYVTNMYYNTSTCRTPPGSEEASLSARTPLTSRSLHSLSSLASPSPLRHSPTLQRDDTMYVTNMYYNTSTCRTPPGSEEASLSARTPLTSRSLHSLSSLASPSPLRHSPTLQRDDTMYVTNMYYNTSTCRTPPGSEEASLSARTPLTSRSLHSLSSLASPSPLRHSPTLQRDDTMYVTNMYYNTSTCRTPPGSEEASLSARTPLTSRSLHSLSSLASPSPLRHSPTLQRDDTMYVTNMYYNTSTCRTPPGSEEASLSARTPLTSRSLHSLSSLASPSPLRHSPTLQRDDTMYVTNMYYNTSTCRTPPRSEEASLSARTPLTSRSLHSLSSLASPSPLRHSPTLQRDDTMYVTNMYYNTSTCRTPPGSEEASLSARTPLTSRSLHSLSSLASPSPLRHSPTLQRDDTMYVTNMYYNTSTCRTPPGSEEASLSARTPLTSRSLHSLSSLASPSPLRHSPTLQRDDTMYVTNMYYNTSTCRTPPRSEEASLSARTPLTSRSLHSLSSLASPSPLRHSPTLQRDDTMYVTNMYYNTSTCRTPPGSEEASLSARTPLTSRSLHSLSSLASPSPLRHSPTLQRDDTMYVTNMYYNTSTCRTPPGSEEASLSARTPLTSRSLHSLSSLASPSPLRHSPTLQRDDTMYSVTSGESTPVLLECEVSRCKSSDNVGIKTSASTPPPSRSSDNVNTMGNGCARTPGKARPWSVAGVNPDNNAACTTEGVEGCVGGSIVGITPGAALTSSMLRDHPLTPEGTET</sequence>
<feature type="region of interest" description="Disordered" evidence="9">
    <location>
        <begin position="2105"/>
        <end position="2126"/>
    </location>
</feature>
<dbReference type="InterPro" id="IPR011993">
    <property type="entry name" value="PH-like_dom_sf"/>
</dbReference>
<proteinExistence type="inferred from homology"/>
<dbReference type="Gene3D" id="3.80.10.10">
    <property type="entry name" value="Ribonuclease Inhibitor"/>
    <property type="match status" value="1"/>
</dbReference>
<name>A0AAD8DQ89_MYTSE</name>
<dbReference type="SUPFAM" id="SSF52047">
    <property type="entry name" value="RNI-like"/>
    <property type="match status" value="1"/>
</dbReference>
<feature type="compositionally biased region" description="Basic residues" evidence="9">
    <location>
        <begin position="1191"/>
        <end position="1200"/>
    </location>
</feature>
<gene>
    <name evidence="12" type="ORF">PYW07_013774</name>
</gene>
<feature type="region of interest" description="Disordered" evidence="9">
    <location>
        <begin position="1222"/>
        <end position="1241"/>
    </location>
</feature>
<evidence type="ECO:0008006" key="14">
    <source>
        <dbReference type="Google" id="ProtNLM"/>
    </source>
</evidence>
<dbReference type="InterPro" id="IPR032675">
    <property type="entry name" value="LRR_dom_sf"/>
</dbReference>
<dbReference type="InterPro" id="IPR001611">
    <property type="entry name" value="Leu-rich_rpt"/>
</dbReference>
<dbReference type="Pfam" id="PF17888">
    <property type="entry name" value="Carm_PH"/>
    <property type="match status" value="1"/>
</dbReference>
<keyword evidence="8" id="KW-0472">Membrane</keyword>
<feature type="region of interest" description="Disordered" evidence="9">
    <location>
        <begin position="1976"/>
        <end position="1995"/>
    </location>
</feature>
<feature type="region of interest" description="Disordered" evidence="9">
    <location>
        <begin position="1512"/>
        <end position="1531"/>
    </location>
</feature>
<feature type="region of interest" description="Disordered" evidence="9">
    <location>
        <begin position="1917"/>
        <end position="1959"/>
    </location>
</feature>
<dbReference type="GO" id="GO:0005737">
    <property type="term" value="C:cytoplasm"/>
    <property type="evidence" value="ECO:0007669"/>
    <property type="project" value="UniProtKB-SubCell"/>
</dbReference>
<feature type="region of interest" description="Disordered" evidence="9">
    <location>
        <begin position="1628"/>
        <end position="1647"/>
    </location>
</feature>
<dbReference type="Pfam" id="PF13516">
    <property type="entry name" value="LRR_6"/>
    <property type="match status" value="2"/>
</dbReference>
<dbReference type="PANTHER" id="PTHR24112">
    <property type="entry name" value="LEUCINE-RICH REPEAT, ISOFORM F-RELATED"/>
    <property type="match status" value="1"/>
</dbReference>
<evidence type="ECO:0000256" key="9">
    <source>
        <dbReference type="SAM" id="MobiDB-lite"/>
    </source>
</evidence>
<feature type="compositionally biased region" description="Low complexity" evidence="9">
    <location>
        <begin position="1246"/>
        <end position="1261"/>
    </location>
</feature>
<feature type="compositionally biased region" description="Low complexity" evidence="9">
    <location>
        <begin position="1934"/>
        <end position="1957"/>
    </location>
</feature>